<dbReference type="Pfam" id="PF03704">
    <property type="entry name" value="BTAD"/>
    <property type="match status" value="1"/>
</dbReference>
<evidence type="ECO:0000256" key="4">
    <source>
        <dbReference type="ARBA" id="ARBA00023163"/>
    </source>
</evidence>
<comment type="caution">
    <text evidence="8">The sequence shown here is derived from an EMBL/GenBank/DDBJ whole genome shotgun (WGS) entry which is preliminary data.</text>
</comment>
<evidence type="ECO:0000256" key="5">
    <source>
        <dbReference type="PROSITE-ProRule" id="PRU01091"/>
    </source>
</evidence>
<dbReference type="Gene3D" id="1.10.10.10">
    <property type="entry name" value="Winged helix-like DNA-binding domain superfamily/Winged helix DNA-binding domain"/>
    <property type="match status" value="1"/>
</dbReference>
<evidence type="ECO:0000313" key="8">
    <source>
        <dbReference type="EMBL" id="RZU53486.1"/>
    </source>
</evidence>
<dbReference type="InterPro" id="IPR005158">
    <property type="entry name" value="BTAD"/>
</dbReference>
<dbReference type="SUPFAM" id="SSF46894">
    <property type="entry name" value="C-terminal effector domain of the bipartite response regulators"/>
    <property type="match status" value="1"/>
</dbReference>
<protein>
    <submittedName>
        <fullName evidence="8">DNA-binding SARP family transcriptional activator</fullName>
    </submittedName>
</protein>
<evidence type="ECO:0000256" key="3">
    <source>
        <dbReference type="ARBA" id="ARBA00023125"/>
    </source>
</evidence>
<organism evidence="8 9">
    <name type="scientific">Krasilnikovia cinnamomea</name>
    <dbReference type="NCBI Taxonomy" id="349313"/>
    <lineage>
        <taxon>Bacteria</taxon>
        <taxon>Bacillati</taxon>
        <taxon>Actinomycetota</taxon>
        <taxon>Actinomycetes</taxon>
        <taxon>Micromonosporales</taxon>
        <taxon>Micromonosporaceae</taxon>
        <taxon>Krasilnikovia</taxon>
    </lineage>
</organism>
<dbReference type="Gene3D" id="3.40.50.300">
    <property type="entry name" value="P-loop containing nucleotide triphosphate hydrolases"/>
    <property type="match status" value="1"/>
</dbReference>
<comment type="similarity">
    <text evidence="1">Belongs to the AfsR/DnrI/RedD regulatory family.</text>
</comment>
<dbReference type="Pfam" id="PF13191">
    <property type="entry name" value="AAA_16"/>
    <property type="match status" value="1"/>
</dbReference>
<dbReference type="PANTHER" id="PTHR35807">
    <property type="entry name" value="TRANSCRIPTIONAL REGULATOR REDD-RELATED"/>
    <property type="match status" value="1"/>
</dbReference>
<keyword evidence="4" id="KW-0804">Transcription</keyword>
<evidence type="ECO:0000259" key="7">
    <source>
        <dbReference type="PROSITE" id="PS51755"/>
    </source>
</evidence>
<evidence type="ECO:0000313" key="9">
    <source>
        <dbReference type="Proteomes" id="UP000292564"/>
    </source>
</evidence>
<evidence type="ECO:0000256" key="6">
    <source>
        <dbReference type="SAM" id="MobiDB-lite"/>
    </source>
</evidence>
<sequence>MPGTADDHLRVTLLGPVRAWRGDRELALGPARQRTVFAVLAAQANRPVGRDELVKAVWGTEAPETAAGNIYTYVSGLRRCLRPGTPPALGGPEVLTSGPAGYTLRLADGASDLDRFQRWCTEATDLLAAGNPTGAVALLDHALGVWHGDAYAGLTGPFIEVDRQRLTGLRLTAVEQRVRTILDSGGDDGLVAELTGLVREHPLHEPAYELLMLALHRAGRHTEALETFRDARRTLVDGLGVEPGPRLSRVHRSLLSGTRQPDAEAGPVPGAPEPGTSGHPYVGRGIERDLLRRLVRDVAEGFGGAVWISGEPGIGKSALLAVAFGDATRHRCRLVQGVADELGQRVPLQVITRTLGLDDLTDGVEAAADQLIAHVRSLCANAPLVLVIDDMHWADEATMLVWERLAAATRRLPLLLVAAGRPEPNGRDLSRLRRGVEARQGHVLTLRPMPAEDIMTLIARIVGAEPGTSLRALTPRMAGNPLFARELASALVRQGAVHIVDGVADVDAGTAAEAPQSLLAAVHGTVDFLGPDTQGVLQLAALLGMEFAVADVAAVTGRPLSALMSCLDEAVAANVVVDAGRNLAFRHPYLRQALRERVPALARAIMHRHAAQALARGGSCATRVAEQLTAEAPVVDAWVVSWLADHHTELVRRAPELASQLIQGALDTDLPDGAQRATLLAALVRAEYRLERHPVAQARQALAVATDPADREEMRYLLAIELFQGGDSAGAIVLLRDAVHDPAVPDHWRNRHRALLASVRRGNLDDLDRVERRGQQLLAEAVAAGQQYDAAWALQSLWHTASVRRDHQRALEHVDRALTIVREPSLAGTHLDLLDNRVFTLQNLDRLDEAQQTLHEAARFAQRHGIASGVPLAAAVHYYWLGRWDEAMAEISTMTADPPGTTFHGIREPGATTMLLHGLAALIAAHRGAPELTAAHLEEADSRPASFSERESCDFLIVARSLLAQQENRPEEALSMLAPLLSPAYAPLMLRHQWLPDAARLALAVGRRDVAEQAATICAAEAAKEVVPARAFAAAARCRALMSDDPDPALAAAARYRAVGRVPELAAALEDAAVLLAGRARSAQAQATGREAVQLFDALSATWDAGRARRRLGDAGVSIDGASDLPVTVVTS</sequence>
<evidence type="ECO:0000256" key="1">
    <source>
        <dbReference type="ARBA" id="ARBA00005820"/>
    </source>
</evidence>
<feature type="domain" description="OmpR/PhoB-type" evidence="7">
    <location>
        <begin position="1"/>
        <end position="106"/>
    </location>
</feature>
<dbReference type="EMBL" id="SHKY01000001">
    <property type="protein sequence ID" value="RZU53486.1"/>
    <property type="molecule type" value="Genomic_DNA"/>
</dbReference>
<dbReference type="InterPro" id="IPR011990">
    <property type="entry name" value="TPR-like_helical_dom_sf"/>
</dbReference>
<dbReference type="SUPFAM" id="SSF48452">
    <property type="entry name" value="TPR-like"/>
    <property type="match status" value="2"/>
</dbReference>
<gene>
    <name evidence="8" type="ORF">EV385_5415</name>
</gene>
<accession>A0A4V2G7Q5</accession>
<dbReference type="SUPFAM" id="SSF52540">
    <property type="entry name" value="P-loop containing nucleoside triphosphate hydrolases"/>
    <property type="match status" value="1"/>
</dbReference>
<dbReference type="RefSeq" id="WP_207230177.1">
    <property type="nucleotide sequence ID" value="NZ_SHKY01000001.1"/>
</dbReference>
<dbReference type="InterPro" id="IPR036388">
    <property type="entry name" value="WH-like_DNA-bd_sf"/>
</dbReference>
<keyword evidence="9" id="KW-1185">Reference proteome</keyword>
<dbReference type="GO" id="GO:0006355">
    <property type="term" value="P:regulation of DNA-templated transcription"/>
    <property type="evidence" value="ECO:0007669"/>
    <property type="project" value="InterPro"/>
</dbReference>
<reference evidence="8 9" key="1">
    <citation type="submission" date="2019-02" db="EMBL/GenBank/DDBJ databases">
        <title>Sequencing the genomes of 1000 actinobacteria strains.</title>
        <authorList>
            <person name="Klenk H.-P."/>
        </authorList>
    </citation>
    <scope>NUCLEOTIDE SEQUENCE [LARGE SCALE GENOMIC DNA]</scope>
    <source>
        <strain evidence="8 9">DSM 45162</strain>
    </source>
</reference>
<dbReference type="CDD" id="cd15831">
    <property type="entry name" value="BTAD"/>
    <property type="match status" value="1"/>
</dbReference>
<name>A0A4V2G7Q5_9ACTN</name>
<dbReference type="Gene3D" id="1.25.40.10">
    <property type="entry name" value="Tetratricopeptide repeat domain"/>
    <property type="match status" value="2"/>
</dbReference>
<dbReference type="InterPro" id="IPR041664">
    <property type="entry name" value="AAA_16"/>
</dbReference>
<dbReference type="InterPro" id="IPR001867">
    <property type="entry name" value="OmpR/PhoB-type_DNA-bd"/>
</dbReference>
<dbReference type="AlphaFoldDB" id="A0A4V2G7Q5"/>
<dbReference type="SMART" id="SM00862">
    <property type="entry name" value="Trans_reg_C"/>
    <property type="match status" value="1"/>
</dbReference>
<dbReference type="PANTHER" id="PTHR35807:SF1">
    <property type="entry name" value="TRANSCRIPTIONAL REGULATOR REDD"/>
    <property type="match status" value="1"/>
</dbReference>
<dbReference type="Proteomes" id="UP000292564">
    <property type="component" value="Unassembled WGS sequence"/>
</dbReference>
<dbReference type="InterPro" id="IPR027417">
    <property type="entry name" value="P-loop_NTPase"/>
</dbReference>
<dbReference type="Pfam" id="PF00486">
    <property type="entry name" value="Trans_reg_C"/>
    <property type="match status" value="1"/>
</dbReference>
<feature type="region of interest" description="Disordered" evidence="6">
    <location>
        <begin position="257"/>
        <end position="282"/>
    </location>
</feature>
<keyword evidence="3 5" id="KW-0238">DNA-binding</keyword>
<dbReference type="PROSITE" id="PS51755">
    <property type="entry name" value="OMPR_PHOB"/>
    <property type="match status" value="1"/>
</dbReference>
<dbReference type="GO" id="GO:0003677">
    <property type="term" value="F:DNA binding"/>
    <property type="evidence" value="ECO:0007669"/>
    <property type="project" value="UniProtKB-UniRule"/>
</dbReference>
<dbReference type="GO" id="GO:0000160">
    <property type="term" value="P:phosphorelay signal transduction system"/>
    <property type="evidence" value="ECO:0007669"/>
    <property type="project" value="InterPro"/>
</dbReference>
<dbReference type="InterPro" id="IPR051677">
    <property type="entry name" value="AfsR-DnrI-RedD_regulator"/>
</dbReference>
<dbReference type="SMART" id="SM01043">
    <property type="entry name" value="BTAD"/>
    <property type="match status" value="1"/>
</dbReference>
<feature type="DNA-binding region" description="OmpR/PhoB-type" evidence="5">
    <location>
        <begin position="1"/>
        <end position="106"/>
    </location>
</feature>
<proteinExistence type="inferred from homology"/>
<dbReference type="InterPro" id="IPR016032">
    <property type="entry name" value="Sig_transdc_resp-reg_C-effctor"/>
</dbReference>
<evidence type="ECO:0000256" key="2">
    <source>
        <dbReference type="ARBA" id="ARBA00023015"/>
    </source>
</evidence>
<keyword evidence="2" id="KW-0805">Transcription regulation</keyword>